<sequence>MTRGPQSPAPLSQVAAHRRITSHVDRDATRRDGPGHRACKRRDPPSWLATARDLR</sequence>
<dbReference type="EMBL" id="ANAH02000001">
    <property type="protein sequence ID" value="EPX65232.1"/>
    <property type="molecule type" value="Genomic_DNA"/>
</dbReference>
<organism evidence="2 3">
    <name type="scientific">Cystobacter fuscus (strain ATCC 25194 / DSM 2262 / NBRC 100088 / M29)</name>
    <dbReference type="NCBI Taxonomy" id="1242864"/>
    <lineage>
        <taxon>Bacteria</taxon>
        <taxon>Pseudomonadati</taxon>
        <taxon>Myxococcota</taxon>
        <taxon>Myxococcia</taxon>
        <taxon>Myxococcales</taxon>
        <taxon>Cystobacterineae</taxon>
        <taxon>Archangiaceae</taxon>
        <taxon>Cystobacter</taxon>
    </lineage>
</organism>
<proteinExistence type="predicted"/>
<evidence type="ECO:0000313" key="3">
    <source>
        <dbReference type="Proteomes" id="UP000011682"/>
    </source>
</evidence>
<feature type="region of interest" description="Disordered" evidence="1">
    <location>
        <begin position="1"/>
        <end position="55"/>
    </location>
</feature>
<keyword evidence="3" id="KW-1185">Reference proteome</keyword>
<evidence type="ECO:0000256" key="1">
    <source>
        <dbReference type="SAM" id="MobiDB-lite"/>
    </source>
</evidence>
<name>S9PRT7_CYSF2</name>
<comment type="caution">
    <text evidence="2">The sequence shown here is derived from an EMBL/GenBank/DDBJ whole genome shotgun (WGS) entry which is preliminary data.</text>
</comment>
<accession>S9PRT7</accession>
<dbReference type="Proteomes" id="UP000011682">
    <property type="component" value="Unassembled WGS sequence"/>
</dbReference>
<protein>
    <submittedName>
        <fullName evidence="2">Uncharacterized protein</fullName>
    </submittedName>
</protein>
<gene>
    <name evidence="2" type="ORF">D187_000657</name>
</gene>
<evidence type="ECO:0000313" key="2">
    <source>
        <dbReference type="EMBL" id="EPX65232.1"/>
    </source>
</evidence>
<dbReference type="AlphaFoldDB" id="S9PRT7"/>
<reference evidence="2" key="1">
    <citation type="submission" date="2013-05" db="EMBL/GenBank/DDBJ databases">
        <title>Genome assembly of Cystobacter fuscus DSM 2262.</title>
        <authorList>
            <person name="Sharma G."/>
            <person name="Khatri I."/>
            <person name="Kaur C."/>
            <person name="Mayilraj S."/>
            <person name="Subramanian S."/>
        </authorList>
    </citation>
    <scope>NUCLEOTIDE SEQUENCE [LARGE SCALE GENOMIC DNA]</scope>
    <source>
        <strain evidence="2">DSM 2262</strain>
    </source>
</reference>
<feature type="compositionally biased region" description="Basic and acidic residues" evidence="1">
    <location>
        <begin position="22"/>
        <end position="35"/>
    </location>
</feature>